<feature type="region of interest" description="Disordered" evidence="1">
    <location>
        <begin position="202"/>
        <end position="225"/>
    </location>
</feature>
<keyword evidence="3" id="KW-1185">Reference proteome</keyword>
<evidence type="ECO:0000256" key="1">
    <source>
        <dbReference type="SAM" id="MobiDB-lite"/>
    </source>
</evidence>
<sequence>MWQHSRNLLLNPDARKTVIDLTNIVESDSTESNAERLTPEESDVEKPNTEVSNSGKLDSKASSREISNSDELSSDEFSCSEKARLGASTPRSRSSSPNRPNPVVDQTTFDEESNPNGRSSIPVRQAPVLRLTNRKPLGSQNQFVTYTPADFQEKYFPSNPSTIKDKPKDKPLKTSPQKAAVPVDHLTDEEQLQMAIEQSLRSLQKDKEPAPNVPKEKPQPQKRPRIDDLEEEAQLALAIQNSLQQSSQLAPSPPPRKPQHMSKTSWNKTTNAEGDILMAPSLDSLDSEDYTEFYTCPQILAKQPFDIRYWAHPAYSDYTGEIFIVRHPSNTAFVCSEMKESADTVHGIKPDPFTMPSGDVVVCFIGNFFGEESNSGHEHVCGFFEWSLYRHRECWTACEKDYFVDVMGATKNGEIMMKLDRMNKVGIDGITFDIVWKEADRFFRLMD</sequence>
<accession>A0A9P4MW24</accession>
<protein>
    <submittedName>
        <fullName evidence="2">Uncharacterized protein</fullName>
    </submittedName>
</protein>
<feature type="region of interest" description="Disordered" evidence="1">
    <location>
        <begin position="26"/>
        <end position="184"/>
    </location>
</feature>
<dbReference type="Proteomes" id="UP000799536">
    <property type="component" value="Unassembled WGS sequence"/>
</dbReference>
<dbReference type="PROSITE" id="PS50330">
    <property type="entry name" value="UIM"/>
    <property type="match status" value="1"/>
</dbReference>
<evidence type="ECO:0000313" key="2">
    <source>
        <dbReference type="EMBL" id="KAF2204682.1"/>
    </source>
</evidence>
<organism evidence="2 3">
    <name type="scientific">Delitschia confertaspora ATCC 74209</name>
    <dbReference type="NCBI Taxonomy" id="1513339"/>
    <lineage>
        <taxon>Eukaryota</taxon>
        <taxon>Fungi</taxon>
        <taxon>Dikarya</taxon>
        <taxon>Ascomycota</taxon>
        <taxon>Pezizomycotina</taxon>
        <taxon>Dothideomycetes</taxon>
        <taxon>Pleosporomycetidae</taxon>
        <taxon>Pleosporales</taxon>
        <taxon>Delitschiaceae</taxon>
        <taxon>Delitschia</taxon>
    </lineage>
</organism>
<feature type="compositionally biased region" description="Basic and acidic residues" evidence="1">
    <location>
        <begin position="163"/>
        <end position="172"/>
    </location>
</feature>
<feature type="compositionally biased region" description="Basic and acidic residues" evidence="1">
    <location>
        <begin position="33"/>
        <end position="48"/>
    </location>
</feature>
<dbReference type="SMART" id="SM00726">
    <property type="entry name" value="UIM"/>
    <property type="match status" value="2"/>
</dbReference>
<feature type="compositionally biased region" description="Polar residues" evidence="1">
    <location>
        <begin position="64"/>
        <end position="77"/>
    </location>
</feature>
<feature type="compositionally biased region" description="Basic and acidic residues" evidence="1">
    <location>
        <begin position="203"/>
        <end position="225"/>
    </location>
</feature>
<feature type="region of interest" description="Disordered" evidence="1">
    <location>
        <begin position="242"/>
        <end position="266"/>
    </location>
</feature>
<dbReference type="AlphaFoldDB" id="A0A9P4MW24"/>
<dbReference type="Gene3D" id="6.10.140.100">
    <property type="match status" value="1"/>
</dbReference>
<reference evidence="2" key="1">
    <citation type="journal article" date="2020" name="Stud. Mycol.">
        <title>101 Dothideomycetes genomes: a test case for predicting lifestyles and emergence of pathogens.</title>
        <authorList>
            <person name="Haridas S."/>
            <person name="Albert R."/>
            <person name="Binder M."/>
            <person name="Bloem J."/>
            <person name="Labutti K."/>
            <person name="Salamov A."/>
            <person name="Andreopoulos B."/>
            <person name="Baker S."/>
            <person name="Barry K."/>
            <person name="Bills G."/>
            <person name="Bluhm B."/>
            <person name="Cannon C."/>
            <person name="Castanera R."/>
            <person name="Culley D."/>
            <person name="Daum C."/>
            <person name="Ezra D."/>
            <person name="Gonzalez J."/>
            <person name="Henrissat B."/>
            <person name="Kuo A."/>
            <person name="Liang C."/>
            <person name="Lipzen A."/>
            <person name="Lutzoni F."/>
            <person name="Magnuson J."/>
            <person name="Mondo S."/>
            <person name="Nolan M."/>
            <person name="Ohm R."/>
            <person name="Pangilinan J."/>
            <person name="Park H.-J."/>
            <person name="Ramirez L."/>
            <person name="Alfaro M."/>
            <person name="Sun H."/>
            <person name="Tritt A."/>
            <person name="Yoshinaga Y."/>
            <person name="Zwiers L.-H."/>
            <person name="Turgeon B."/>
            <person name="Goodwin S."/>
            <person name="Spatafora J."/>
            <person name="Crous P."/>
            <person name="Grigoriev I."/>
        </authorList>
    </citation>
    <scope>NUCLEOTIDE SEQUENCE</scope>
    <source>
        <strain evidence="2">ATCC 74209</strain>
    </source>
</reference>
<proteinExistence type="predicted"/>
<dbReference type="InterPro" id="IPR003903">
    <property type="entry name" value="UIM_dom"/>
</dbReference>
<feature type="compositionally biased region" description="Low complexity" evidence="1">
    <location>
        <begin position="90"/>
        <end position="102"/>
    </location>
</feature>
<comment type="caution">
    <text evidence="2">The sequence shown here is derived from an EMBL/GenBank/DDBJ whole genome shotgun (WGS) entry which is preliminary data.</text>
</comment>
<name>A0A9P4MW24_9PLEO</name>
<dbReference type="EMBL" id="ML993871">
    <property type="protein sequence ID" value="KAF2204682.1"/>
    <property type="molecule type" value="Genomic_DNA"/>
</dbReference>
<gene>
    <name evidence="2" type="ORF">GQ43DRAFT_136570</name>
</gene>
<evidence type="ECO:0000313" key="3">
    <source>
        <dbReference type="Proteomes" id="UP000799536"/>
    </source>
</evidence>